<protein>
    <recommendedName>
        <fullName evidence="6">Anaphase-promoting complex subunit 4 WD40 domain-containing protein</fullName>
    </recommendedName>
</protein>
<dbReference type="PROSITE" id="PS50294">
    <property type="entry name" value="WD_REPEATS_REGION"/>
    <property type="match status" value="2"/>
</dbReference>
<gene>
    <name evidence="4" type="ORF">SOIL9_74100</name>
</gene>
<dbReference type="RefSeq" id="WP_162673686.1">
    <property type="nucleotide sequence ID" value="NZ_LR593886.1"/>
</dbReference>
<feature type="repeat" description="WD" evidence="3">
    <location>
        <begin position="282"/>
        <end position="317"/>
    </location>
</feature>
<evidence type="ECO:0000256" key="1">
    <source>
        <dbReference type="ARBA" id="ARBA00022574"/>
    </source>
</evidence>
<name>A0A6P2DLU2_9BACT</name>
<dbReference type="SUPFAM" id="SSF50998">
    <property type="entry name" value="Quinoprotein alcohol dehydrogenase-like"/>
    <property type="match status" value="1"/>
</dbReference>
<dbReference type="EMBL" id="LR593886">
    <property type="protein sequence ID" value="VTS02757.1"/>
    <property type="molecule type" value="Genomic_DNA"/>
</dbReference>
<dbReference type="KEGG" id="gms:SOIL9_74100"/>
<evidence type="ECO:0000313" key="4">
    <source>
        <dbReference type="EMBL" id="VTS02757.1"/>
    </source>
</evidence>
<dbReference type="PROSITE" id="PS50082">
    <property type="entry name" value="WD_REPEATS_2"/>
    <property type="match status" value="2"/>
</dbReference>
<evidence type="ECO:0008006" key="6">
    <source>
        <dbReference type="Google" id="ProtNLM"/>
    </source>
</evidence>
<reference evidence="4 5" key="1">
    <citation type="submission" date="2019-05" db="EMBL/GenBank/DDBJ databases">
        <authorList>
            <consortium name="Science for Life Laboratories"/>
        </authorList>
    </citation>
    <scope>NUCLEOTIDE SEQUENCE [LARGE SCALE GENOMIC DNA]</scope>
    <source>
        <strain evidence="4">Soil9</strain>
    </source>
</reference>
<proteinExistence type="predicted"/>
<dbReference type="Pfam" id="PF00400">
    <property type="entry name" value="WD40"/>
    <property type="match status" value="3"/>
</dbReference>
<keyword evidence="2" id="KW-0677">Repeat</keyword>
<dbReference type="InterPro" id="IPR015943">
    <property type="entry name" value="WD40/YVTN_repeat-like_dom_sf"/>
</dbReference>
<sequence>MLVLTGAPGDVTELAFSPNGKLLAAGGGDRGLEMWEVHSGRKWGRYYIRQIQFLNSPSAFHPTEPLCFTCANHSLAVIDTNTEAIHLHPTPNYHEWLNPLAMTPDGRSCIAHARTADGYQMRRYRWRAKKPLSPVWGAPLERISSRSREALDTALIRISPDGKTFVTLTGVRDRITWTIQPLRVSLRSVKNGEVLRFAKLPSGTIPALAFAPDGHHFVTCRAHIINIWSTETLGTPREVRSDTRRHFTGAAFHPLGKYLAATSNDATVKVYDTATWKVEHTYTWDIGRVRSVAFSPDGTLAAAGSDTGKVVVWDVDL</sequence>
<keyword evidence="5" id="KW-1185">Reference proteome</keyword>
<dbReference type="InterPro" id="IPR001680">
    <property type="entry name" value="WD40_rpt"/>
</dbReference>
<dbReference type="PROSITE" id="PS00678">
    <property type="entry name" value="WD_REPEATS_1"/>
    <property type="match status" value="1"/>
</dbReference>
<dbReference type="InterPro" id="IPR019775">
    <property type="entry name" value="WD40_repeat_CS"/>
</dbReference>
<evidence type="ECO:0000313" key="5">
    <source>
        <dbReference type="Proteomes" id="UP000464178"/>
    </source>
</evidence>
<evidence type="ECO:0000256" key="3">
    <source>
        <dbReference type="PROSITE-ProRule" id="PRU00221"/>
    </source>
</evidence>
<dbReference type="PANTHER" id="PTHR19879:SF9">
    <property type="entry name" value="TRANSCRIPTION INITIATION FACTOR TFIID SUBUNIT 5"/>
    <property type="match status" value="1"/>
</dbReference>
<dbReference type="Gene3D" id="2.130.10.10">
    <property type="entry name" value="YVTN repeat-like/Quinoprotein amine dehydrogenase"/>
    <property type="match status" value="2"/>
</dbReference>
<dbReference type="PANTHER" id="PTHR19879">
    <property type="entry name" value="TRANSCRIPTION INITIATION FACTOR TFIID"/>
    <property type="match status" value="1"/>
</dbReference>
<dbReference type="AlphaFoldDB" id="A0A6P2DLU2"/>
<organism evidence="4 5">
    <name type="scientific">Gemmata massiliana</name>
    <dbReference type="NCBI Taxonomy" id="1210884"/>
    <lineage>
        <taxon>Bacteria</taxon>
        <taxon>Pseudomonadati</taxon>
        <taxon>Planctomycetota</taxon>
        <taxon>Planctomycetia</taxon>
        <taxon>Gemmatales</taxon>
        <taxon>Gemmataceae</taxon>
        <taxon>Gemmata</taxon>
    </lineage>
</organism>
<dbReference type="InterPro" id="IPR011047">
    <property type="entry name" value="Quinoprotein_ADH-like_sf"/>
</dbReference>
<dbReference type="Proteomes" id="UP000464178">
    <property type="component" value="Chromosome"/>
</dbReference>
<keyword evidence="1 3" id="KW-0853">WD repeat</keyword>
<evidence type="ECO:0000256" key="2">
    <source>
        <dbReference type="ARBA" id="ARBA00022737"/>
    </source>
</evidence>
<feature type="repeat" description="WD" evidence="3">
    <location>
        <begin position="4"/>
        <end position="41"/>
    </location>
</feature>
<dbReference type="SMART" id="SM00320">
    <property type="entry name" value="WD40"/>
    <property type="match status" value="4"/>
</dbReference>
<accession>A0A6P2DLU2</accession>